<organism evidence="2 3">
    <name type="scientific">Kitasatospora saccharophila</name>
    <dbReference type="NCBI Taxonomy" id="407973"/>
    <lineage>
        <taxon>Bacteria</taxon>
        <taxon>Bacillati</taxon>
        <taxon>Actinomycetota</taxon>
        <taxon>Actinomycetes</taxon>
        <taxon>Kitasatosporales</taxon>
        <taxon>Streptomycetaceae</taxon>
        <taxon>Kitasatospora</taxon>
    </lineage>
</organism>
<evidence type="ECO:0000313" key="3">
    <source>
        <dbReference type="Proteomes" id="UP001500897"/>
    </source>
</evidence>
<protein>
    <recommendedName>
        <fullName evidence="1">pPIWI-RE three-gene island domain-containing protein</fullName>
    </recommendedName>
</protein>
<dbReference type="InterPro" id="IPR041191">
    <property type="entry name" value="pPIWI_RE_Y"/>
</dbReference>
<dbReference type="EMBL" id="BAAANS010000099">
    <property type="protein sequence ID" value="GAA2124256.1"/>
    <property type="molecule type" value="Genomic_DNA"/>
</dbReference>
<reference evidence="3" key="1">
    <citation type="journal article" date="2019" name="Int. J. Syst. Evol. Microbiol.">
        <title>The Global Catalogue of Microorganisms (GCM) 10K type strain sequencing project: providing services to taxonomists for standard genome sequencing and annotation.</title>
        <authorList>
            <consortium name="The Broad Institute Genomics Platform"/>
            <consortium name="The Broad Institute Genome Sequencing Center for Infectious Disease"/>
            <person name="Wu L."/>
            <person name="Ma J."/>
        </authorList>
    </citation>
    <scope>NUCLEOTIDE SEQUENCE [LARGE SCALE GENOMIC DNA]</scope>
    <source>
        <strain evidence="3">JCM 14559</strain>
    </source>
</reference>
<comment type="caution">
    <text evidence="2">The sequence shown here is derived from an EMBL/GenBank/DDBJ whole genome shotgun (WGS) entry which is preliminary data.</text>
</comment>
<dbReference type="RefSeq" id="WP_344559035.1">
    <property type="nucleotide sequence ID" value="NZ_BAAANS010000099.1"/>
</dbReference>
<evidence type="ECO:0000313" key="2">
    <source>
        <dbReference type="EMBL" id="GAA2124256.1"/>
    </source>
</evidence>
<feature type="domain" description="pPIWI-RE three-gene island" evidence="1">
    <location>
        <begin position="9"/>
        <end position="148"/>
    </location>
</feature>
<accession>A0ABP5JXK9</accession>
<dbReference type="Proteomes" id="UP001500897">
    <property type="component" value="Unassembled WGS sequence"/>
</dbReference>
<evidence type="ECO:0000259" key="1">
    <source>
        <dbReference type="Pfam" id="PF18156"/>
    </source>
</evidence>
<proteinExistence type="predicted"/>
<gene>
    <name evidence="2" type="ORF">GCM10009759_75840</name>
</gene>
<sequence>MTPDPDLDLLTAVARGIVDLSERIRPSAFRLPYPPGLQLALDRLVLKALRAGTPVPGGVAGLLAWCGTPLTDLRWPLALPPGLLSEDAALIDPEVAEPTRTCAELASIGPHGELERSAEALMANLADTCGTPERFDACRDFLISRPVMLRPDPVELLRPTNAATWKLVKDLYAPVPERMVVDRSVSCCLRCGLLAKALPGAGTWCEGRCPVPEPERSEQPARAVALPLGLRLFTALPGRTEAELRRRLGPTPGGRRARTARRLLVLDREQPALAARRAAELAGNDRPSDVVLPDHLADRPGYRQRFRAALPLGADIVLHSVTDYTASANGRPRRTSA</sequence>
<name>A0ABP5JXK9_9ACTN</name>
<keyword evidence="3" id="KW-1185">Reference proteome</keyword>
<dbReference type="Pfam" id="PF18156">
    <property type="entry name" value="pPIWI_RE_Y"/>
    <property type="match status" value="1"/>
</dbReference>